<name>A0A397GF03_ASPTH</name>
<evidence type="ECO:0000313" key="3">
    <source>
        <dbReference type="Proteomes" id="UP000215305"/>
    </source>
</evidence>
<organism evidence="2 3">
    <name type="scientific">Aspergillus thermomutatus</name>
    <name type="common">Neosartorya pseudofischeri</name>
    <dbReference type="NCBI Taxonomy" id="41047"/>
    <lineage>
        <taxon>Eukaryota</taxon>
        <taxon>Fungi</taxon>
        <taxon>Dikarya</taxon>
        <taxon>Ascomycota</taxon>
        <taxon>Pezizomycotina</taxon>
        <taxon>Eurotiomycetes</taxon>
        <taxon>Eurotiomycetidae</taxon>
        <taxon>Eurotiales</taxon>
        <taxon>Aspergillaceae</taxon>
        <taxon>Aspergillus</taxon>
        <taxon>Aspergillus subgen. Fumigati</taxon>
    </lineage>
</organism>
<feature type="compositionally biased region" description="Basic and acidic residues" evidence="1">
    <location>
        <begin position="34"/>
        <end position="54"/>
    </location>
</feature>
<comment type="caution">
    <text evidence="2">The sequence shown here is derived from an EMBL/GenBank/DDBJ whole genome shotgun (WGS) entry which is preliminary data.</text>
</comment>
<dbReference type="OrthoDB" id="3501647at2759"/>
<proteinExistence type="predicted"/>
<evidence type="ECO:0000313" key="2">
    <source>
        <dbReference type="EMBL" id="RHZ46680.1"/>
    </source>
</evidence>
<keyword evidence="3" id="KW-1185">Reference proteome</keyword>
<feature type="region of interest" description="Disordered" evidence="1">
    <location>
        <begin position="144"/>
        <end position="167"/>
    </location>
</feature>
<accession>A0A397GF03</accession>
<dbReference type="EMBL" id="NKHU02000242">
    <property type="protein sequence ID" value="RHZ46680.1"/>
    <property type="molecule type" value="Genomic_DNA"/>
</dbReference>
<protein>
    <submittedName>
        <fullName evidence="2">Uncharacterized protein</fullName>
    </submittedName>
</protein>
<dbReference type="AlphaFoldDB" id="A0A397GF03"/>
<dbReference type="GeneID" id="38125845"/>
<dbReference type="RefSeq" id="XP_026611261.1">
    <property type="nucleotide sequence ID" value="XM_026757490.1"/>
</dbReference>
<reference evidence="2" key="1">
    <citation type="submission" date="2018-08" db="EMBL/GenBank/DDBJ databases">
        <title>Draft genome sequence of azole-resistant Aspergillus thermomutatus (Neosartorya pseudofischeri) strain HMR AF 39, isolated from a human nasal aspirate.</title>
        <authorList>
            <person name="Parent-Michaud M."/>
            <person name="Dufresne P.J."/>
            <person name="Fournier E."/>
            <person name="Martineau C."/>
            <person name="Moreira S."/>
            <person name="Perkins V."/>
            <person name="De Repentigny L."/>
            <person name="Dufresne S.F."/>
        </authorList>
    </citation>
    <scope>NUCLEOTIDE SEQUENCE [LARGE SCALE GENOMIC DNA]</scope>
    <source>
        <strain evidence="2">HMR AF 39</strain>
    </source>
</reference>
<sequence length="312" mass="36146">MRRIRGPKPGQLAGQKRKQDEELSTNPNTKKARDRLQRMTDVERQVENAKSADRQAVRRAIKKLEEDKSFRDASAEEKARLVAATKAKVMRKRKQHGRAAECVAERLGYTEESDVEEDEGNRAGDDVEETDTAIQEQYLRRDHIANPNADAISDKPEVKHSNGYSTLKPQGKQIKNDLIWRSWATFWRDAVRDFACKVDRLAKMSSEEILAQRPHTYFSETDRACFRSLQFWPEVCPGSWAELPGPASWWDDDYDFARYGWEAEDNDPRTMSGRRDALDMVFAAEMPTDFPEYLFDFTELKVLRALPDDFHH</sequence>
<dbReference type="Proteomes" id="UP000215305">
    <property type="component" value="Unassembled WGS sequence"/>
</dbReference>
<evidence type="ECO:0000256" key="1">
    <source>
        <dbReference type="SAM" id="MobiDB-lite"/>
    </source>
</evidence>
<gene>
    <name evidence="2" type="ORF">CDV56_103871</name>
</gene>
<feature type="region of interest" description="Disordered" evidence="1">
    <location>
        <begin position="1"/>
        <end position="54"/>
    </location>
</feature>
<dbReference type="VEuPathDB" id="FungiDB:CDV56_103871"/>